<dbReference type="Pfam" id="PF18146">
    <property type="entry name" value="CinA_KH"/>
    <property type="match status" value="1"/>
</dbReference>
<dbReference type="NCBIfam" id="TIGR00199">
    <property type="entry name" value="PncC_domain"/>
    <property type="match status" value="1"/>
</dbReference>
<evidence type="ECO:0000313" key="3">
    <source>
        <dbReference type="EMBL" id="MBP1047993.1"/>
    </source>
</evidence>
<dbReference type="PIRSF" id="PIRSF006728">
    <property type="entry name" value="CinA"/>
    <property type="match status" value="1"/>
</dbReference>
<evidence type="ECO:0000256" key="1">
    <source>
        <dbReference type="HAMAP-Rule" id="MF_00226"/>
    </source>
</evidence>
<dbReference type="SMART" id="SM00852">
    <property type="entry name" value="MoCF_biosynth"/>
    <property type="match status" value="1"/>
</dbReference>
<dbReference type="Gene3D" id="3.90.950.20">
    <property type="entry name" value="CinA-like"/>
    <property type="match status" value="1"/>
</dbReference>
<accession>A0ABS4CP85</accession>
<dbReference type="SUPFAM" id="SSF53218">
    <property type="entry name" value="Molybdenum cofactor biosynthesis proteins"/>
    <property type="match status" value="1"/>
</dbReference>
<dbReference type="NCBIfam" id="NF001813">
    <property type="entry name" value="PRK00549.1"/>
    <property type="match status" value="1"/>
</dbReference>
<dbReference type="InterPro" id="IPR008135">
    <property type="entry name" value="Competence-induced_CinA"/>
</dbReference>
<name>A0ABS4CP85_9ENTE</name>
<comment type="caution">
    <text evidence="3">The sequence shown here is derived from an EMBL/GenBank/DDBJ whole genome shotgun (WGS) entry which is preliminary data.</text>
</comment>
<gene>
    <name evidence="1" type="primary">cinA</name>
    <name evidence="3" type="ORF">I6N96_17010</name>
</gene>
<dbReference type="InterPro" id="IPR036425">
    <property type="entry name" value="MoaB/Mog-like_dom_sf"/>
</dbReference>
<comment type="similarity">
    <text evidence="1">Belongs to the CinA family.</text>
</comment>
<reference evidence="3 4" key="1">
    <citation type="submission" date="2020-12" db="EMBL/GenBank/DDBJ databases">
        <title>Vagococcus allomyrinae sp. nov. and Enterococcus lavae sp. nov., isolated from the larvae of Allomyrina dichotoma.</title>
        <authorList>
            <person name="Lee S.D."/>
        </authorList>
    </citation>
    <scope>NUCLEOTIDE SEQUENCE [LARGE SCALE GENOMIC DNA]</scope>
    <source>
        <strain evidence="3 4">BWM-S5</strain>
    </source>
</reference>
<dbReference type="CDD" id="cd00885">
    <property type="entry name" value="cinA"/>
    <property type="match status" value="1"/>
</dbReference>
<dbReference type="EMBL" id="JAEDXU010000011">
    <property type="protein sequence ID" value="MBP1047993.1"/>
    <property type="molecule type" value="Genomic_DNA"/>
</dbReference>
<keyword evidence="4" id="KW-1185">Reference proteome</keyword>
<proteinExistence type="inferred from homology"/>
<dbReference type="Pfam" id="PF02464">
    <property type="entry name" value="CinA"/>
    <property type="match status" value="1"/>
</dbReference>
<dbReference type="InterPro" id="IPR041424">
    <property type="entry name" value="CinA_KH"/>
</dbReference>
<dbReference type="Pfam" id="PF00994">
    <property type="entry name" value="MoCF_biosynth"/>
    <property type="match status" value="1"/>
</dbReference>
<protein>
    <recommendedName>
        <fullName evidence="1">Putative competence-damage inducible protein</fullName>
    </recommendedName>
</protein>
<dbReference type="InterPro" id="IPR050101">
    <property type="entry name" value="CinA"/>
</dbReference>
<dbReference type="Proteomes" id="UP000673375">
    <property type="component" value="Unassembled WGS sequence"/>
</dbReference>
<dbReference type="SUPFAM" id="SSF142433">
    <property type="entry name" value="CinA-like"/>
    <property type="match status" value="1"/>
</dbReference>
<dbReference type="NCBIfam" id="TIGR00200">
    <property type="entry name" value="cinA_nterm"/>
    <property type="match status" value="1"/>
</dbReference>
<evidence type="ECO:0000259" key="2">
    <source>
        <dbReference type="SMART" id="SM00852"/>
    </source>
</evidence>
<dbReference type="NCBIfam" id="TIGR00177">
    <property type="entry name" value="molyb_syn"/>
    <property type="match status" value="1"/>
</dbReference>
<dbReference type="PANTHER" id="PTHR13939">
    <property type="entry name" value="NICOTINAMIDE-NUCLEOTIDE AMIDOHYDROLASE PNCC"/>
    <property type="match status" value="1"/>
</dbReference>
<dbReference type="HAMAP" id="MF_00226_B">
    <property type="entry name" value="CinA_B"/>
    <property type="match status" value="1"/>
</dbReference>
<feature type="domain" description="MoaB/Mog" evidence="2">
    <location>
        <begin position="4"/>
        <end position="170"/>
    </location>
</feature>
<dbReference type="PANTHER" id="PTHR13939:SF0">
    <property type="entry name" value="NMN AMIDOHYDROLASE-LIKE PROTEIN YFAY"/>
    <property type="match status" value="1"/>
</dbReference>
<sequence>MKAEIIAVGTELLLGQVVNTNATFLSEELADLGIEVYYHTVVGDNLQRLLDVLNEAEQRSDLIVLCGGLGPTEDDLTKDGVALHIQKELVQDPEGMAKLLEFFRFSQRKMTENNLQQALIIEGGISIPNPTGLAVGTLVMERETSYLLLPGPPSELKPMFFQHVRPLLQELFPTKEQLLSRVLRFYGIGESQLVTDLKELIDAQTNPTLAPYAKPNEVTLRLTAKVSSKAEGEAMLQQLEEQVLAIVGEFFYGYGDENSLEETTVRLLTKHNKTLAAAESLTAGLFQSMIGNVSGASKVLQGGFVTYSAAMKTELLGIPESLIKEHGTVSEACAIAMAERTLQLVGSDLAVSFTGAAGPDELEGHPAGTVWIGIAEKGKKPTAELYHFSRDRQYVRYSAAMKGLDLIRRAVLKEK</sequence>
<dbReference type="RefSeq" id="WP_209558770.1">
    <property type="nucleotide sequence ID" value="NZ_JAEDXU010000011.1"/>
</dbReference>
<dbReference type="Gene3D" id="3.30.70.2860">
    <property type="match status" value="1"/>
</dbReference>
<dbReference type="Gene3D" id="3.40.980.10">
    <property type="entry name" value="MoaB/Mog-like domain"/>
    <property type="match status" value="1"/>
</dbReference>
<dbReference type="InterPro" id="IPR036653">
    <property type="entry name" value="CinA-like_C"/>
</dbReference>
<dbReference type="InterPro" id="IPR008136">
    <property type="entry name" value="CinA_C"/>
</dbReference>
<organism evidence="3 4">
    <name type="scientific">Enterococcus larvae</name>
    <dbReference type="NCBI Taxonomy" id="2794352"/>
    <lineage>
        <taxon>Bacteria</taxon>
        <taxon>Bacillati</taxon>
        <taxon>Bacillota</taxon>
        <taxon>Bacilli</taxon>
        <taxon>Lactobacillales</taxon>
        <taxon>Enterococcaceae</taxon>
        <taxon>Enterococcus</taxon>
    </lineage>
</organism>
<evidence type="ECO:0000313" key="4">
    <source>
        <dbReference type="Proteomes" id="UP000673375"/>
    </source>
</evidence>
<dbReference type="InterPro" id="IPR001453">
    <property type="entry name" value="MoaB/Mog_dom"/>
</dbReference>